<gene>
    <name evidence="2" type="ORF">QTJ16_001410</name>
</gene>
<evidence type="ECO:0000313" key="2">
    <source>
        <dbReference type="EMBL" id="KAK2630590.1"/>
    </source>
</evidence>
<comment type="caution">
    <text evidence="2">The sequence shown here is derived from an EMBL/GenBank/DDBJ whole genome shotgun (WGS) entry which is preliminary data.</text>
</comment>
<accession>A0AAD9T8F6</accession>
<feature type="region of interest" description="Disordered" evidence="1">
    <location>
        <begin position="263"/>
        <end position="304"/>
    </location>
</feature>
<feature type="compositionally biased region" description="Basic and acidic residues" evidence="1">
    <location>
        <begin position="595"/>
        <end position="614"/>
    </location>
</feature>
<organism evidence="2 3">
    <name type="scientific">Diplocarpon rosae</name>
    <dbReference type="NCBI Taxonomy" id="946125"/>
    <lineage>
        <taxon>Eukaryota</taxon>
        <taxon>Fungi</taxon>
        <taxon>Dikarya</taxon>
        <taxon>Ascomycota</taxon>
        <taxon>Pezizomycotina</taxon>
        <taxon>Leotiomycetes</taxon>
        <taxon>Helotiales</taxon>
        <taxon>Drepanopezizaceae</taxon>
        <taxon>Diplocarpon</taxon>
    </lineage>
</organism>
<feature type="compositionally biased region" description="Basic residues" evidence="1">
    <location>
        <begin position="407"/>
        <end position="421"/>
    </location>
</feature>
<feature type="region of interest" description="Disordered" evidence="1">
    <location>
        <begin position="531"/>
        <end position="551"/>
    </location>
</feature>
<dbReference type="AlphaFoldDB" id="A0AAD9T8F6"/>
<feature type="compositionally biased region" description="Polar residues" evidence="1">
    <location>
        <begin position="58"/>
        <end position="84"/>
    </location>
</feature>
<proteinExistence type="predicted"/>
<feature type="region of interest" description="Disordered" evidence="1">
    <location>
        <begin position="594"/>
        <end position="620"/>
    </location>
</feature>
<name>A0AAD9T8F6_9HELO</name>
<reference evidence="2" key="1">
    <citation type="submission" date="2023-06" db="EMBL/GenBank/DDBJ databases">
        <title>Draft genome of Marssonina rosae.</title>
        <authorList>
            <person name="Cheng Q."/>
        </authorList>
    </citation>
    <scope>NUCLEOTIDE SEQUENCE</scope>
    <source>
        <strain evidence="2">R4</strain>
    </source>
</reference>
<feature type="region of interest" description="Disordered" evidence="1">
    <location>
        <begin position="57"/>
        <end position="110"/>
    </location>
</feature>
<feature type="compositionally biased region" description="Polar residues" evidence="1">
    <location>
        <begin position="263"/>
        <end position="281"/>
    </location>
</feature>
<feature type="region of interest" description="Disordered" evidence="1">
    <location>
        <begin position="201"/>
        <end position="224"/>
    </location>
</feature>
<feature type="compositionally biased region" description="Polar residues" evidence="1">
    <location>
        <begin position="378"/>
        <end position="402"/>
    </location>
</feature>
<dbReference type="EMBL" id="JAUBYV010000001">
    <property type="protein sequence ID" value="KAK2630590.1"/>
    <property type="molecule type" value="Genomic_DNA"/>
</dbReference>
<feature type="compositionally biased region" description="Low complexity" evidence="1">
    <location>
        <begin position="289"/>
        <end position="303"/>
    </location>
</feature>
<dbReference type="Proteomes" id="UP001285354">
    <property type="component" value="Unassembled WGS sequence"/>
</dbReference>
<keyword evidence="3" id="KW-1185">Reference proteome</keyword>
<protein>
    <submittedName>
        <fullName evidence="2">Uncharacterized protein</fullName>
    </submittedName>
</protein>
<evidence type="ECO:0000256" key="1">
    <source>
        <dbReference type="SAM" id="MobiDB-lite"/>
    </source>
</evidence>
<evidence type="ECO:0000313" key="3">
    <source>
        <dbReference type="Proteomes" id="UP001285354"/>
    </source>
</evidence>
<sequence>MMAEGAVAPALANGATLNAEELREILEYERIVQFRDAVLAGTHPRIKIPAHLAGKQAITRSISSPNSTTPRPSQGTQPARNTPGSRLEDSPSLMKSPINTRSAVGAHVPTSSKSEINPILLEKSDDLIKAEIQLQRQRLERGLREQIDQQRIATKALLQTSESLPSFDISEVLSRALTIVHPSTTAEAEPSAVASDSFDENTFYSSQHDTPDIPSPPQGRKGIADVESHSAPLLDISATQNQFGDREVIMTDTSLPNDNNVAKQVRTQTQHSQAQNSTLNPREQVPATGNSESSSSFGENISSDAHGTVKVSMPQKTHQELPSQPATTRDLLKKAFDKVATSPLIRAHNLSPIAPQPARVSPLATAKEPPTLRESIAVQETQPVQVSASRNRQNGQSSTDSSPKGVKEKRKEKKNKKKRKGKEPVEALDSPYIKPEPRSPSPYTAAVSSPRPQKRRRRSGPHAPGLNYDEPHYEPAVGVRQHNDEERHREMRVSRTYERSPERFEPAIRRQRPVYRHMEREVEGEFRRVPHSQYGRRPQSPEYAPLPYTVSNSRRAGEPAVLERLEVDNGSNSIDLTRPIISRDELNHRSFRASVRPEADRERSRSPIYRERRSPISMAPPRQPMRIIIDEFGRKYYEPVAAPSLRQSMAPPISYREGSVIYERAPLRTVSGRLPAEYTRDGVVYRASSPTPVVPRRVVTQPDYALPGPPEYRAYRQREYSVRPTAMAAPSEEYVQIRGRPMSPAVERREYVQRAPSAYPEVRYEIPREYARVQSVRPEGPPREYAASVRPEARREMIPQVQREYSVRPVDAIPVPRRQIVAEGERYYEEEAMRRPAEVAFIERPRAREASVMMYADDVRRDVYR</sequence>
<feature type="compositionally biased region" description="Basic and acidic residues" evidence="1">
    <location>
        <begin position="481"/>
        <end position="503"/>
    </location>
</feature>
<feature type="region of interest" description="Disordered" evidence="1">
    <location>
        <begin position="353"/>
        <end position="503"/>
    </location>
</feature>